<dbReference type="GO" id="GO:0042147">
    <property type="term" value="P:retrograde transport, endosome to Golgi"/>
    <property type="evidence" value="ECO:0007669"/>
    <property type="project" value="InterPro"/>
</dbReference>
<dbReference type="GO" id="GO:0005829">
    <property type="term" value="C:cytosol"/>
    <property type="evidence" value="ECO:0007669"/>
    <property type="project" value="GOC"/>
</dbReference>
<dbReference type="PROSITE" id="PS50195">
    <property type="entry name" value="PX"/>
    <property type="match status" value="1"/>
</dbReference>
<protein>
    <recommendedName>
        <fullName evidence="10">PX domain-containing protein</fullName>
    </recommendedName>
</protein>
<sequence>MNNRQSITSCGCSIERLLRQEESYIFITGAQKQSDTPAGKTYIAYSIRISDTETKRRYSEFESLRRALSRLHPTLIVPPIPEKHSLVDYAALQTRVKDDLPMIEKRKRMLQTFLNRVASHPELGRDHVFHRFLESGVAWSDVLHSPPLSQLPKNPLQMVVSKEANVQAHKYNMVLSSNLIPIPSATYVLKSPDPRFEESEKFTFRIANYMSNNLDKSQRKVIRRLGELANDYAELGAVYNGFSLNESGSVANAIEKIGQAVDASYTESAQMVTSLEGEFAEPIQEHSQFAHIVKQVLRFRHLKHAQMEMIESSLENKKETLESLQRMEGEARRLEEAISRERTIGRNAVDIDELNNNRNNHDGLEDMNDPNEIINDERQQQEEENGYHHSYGNNQNGIVSPTTTLHSNMDASYPPKRSSKAWASPVKMINAMGHSLQNIIDVDPEATRRNQIGKTKDAMDVLQEALEITRKDLSGSSTELQKELDRFQKEKIKDLRDMLIAYAKIHIRYCQKNLESWQEARAEVDKIAI</sequence>
<evidence type="ECO:0000256" key="2">
    <source>
        <dbReference type="ARBA" id="ARBA00010883"/>
    </source>
</evidence>
<dbReference type="Gene3D" id="3.30.1520.10">
    <property type="entry name" value="Phox-like domain"/>
    <property type="match status" value="1"/>
</dbReference>
<keyword evidence="5" id="KW-0653">Protein transport</keyword>
<dbReference type="SMART" id="SM00312">
    <property type="entry name" value="PX"/>
    <property type="match status" value="1"/>
</dbReference>
<dbReference type="PANTHER" id="PTHR46979">
    <property type="entry name" value="SORTING NEXIN-41"/>
    <property type="match status" value="1"/>
</dbReference>
<organism evidence="11 12">
    <name type="scientific">Circinella minor</name>
    <dbReference type="NCBI Taxonomy" id="1195481"/>
    <lineage>
        <taxon>Eukaryota</taxon>
        <taxon>Fungi</taxon>
        <taxon>Fungi incertae sedis</taxon>
        <taxon>Mucoromycota</taxon>
        <taxon>Mucoromycotina</taxon>
        <taxon>Mucoromycetes</taxon>
        <taxon>Mucorales</taxon>
        <taxon>Lichtheimiaceae</taxon>
        <taxon>Circinella</taxon>
    </lineage>
</organism>
<dbReference type="InterPro" id="IPR036871">
    <property type="entry name" value="PX_dom_sf"/>
</dbReference>
<dbReference type="InterPro" id="IPR027267">
    <property type="entry name" value="AH/BAR_dom_sf"/>
</dbReference>
<dbReference type="EMBL" id="JAEPRB010000302">
    <property type="protein sequence ID" value="KAG2217383.1"/>
    <property type="molecule type" value="Genomic_DNA"/>
</dbReference>
<evidence type="ECO:0000256" key="9">
    <source>
        <dbReference type="SAM" id="Coils"/>
    </source>
</evidence>
<keyword evidence="3" id="KW-0813">Transport</keyword>
<evidence type="ECO:0000256" key="5">
    <source>
        <dbReference type="ARBA" id="ARBA00022927"/>
    </source>
</evidence>
<dbReference type="PANTHER" id="PTHR46979:SF2">
    <property type="entry name" value="SORTING NEXIN-41"/>
    <property type="match status" value="1"/>
</dbReference>
<dbReference type="SUPFAM" id="SSF103657">
    <property type="entry name" value="BAR/IMD domain-like"/>
    <property type="match status" value="1"/>
</dbReference>
<dbReference type="InterPro" id="IPR051079">
    <property type="entry name" value="Sorting_Nexin_Autophagy"/>
</dbReference>
<reference evidence="11 12" key="1">
    <citation type="submission" date="2020-12" db="EMBL/GenBank/DDBJ databases">
        <title>Metabolic potential, ecology and presence of endohyphal bacteria is reflected in genomic diversity of Mucoromycotina.</title>
        <authorList>
            <person name="Muszewska A."/>
            <person name="Okrasinska A."/>
            <person name="Steczkiewicz K."/>
            <person name="Drgas O."/>
            <person name="Orlowska M."/>
            <person name="Perlinska-Lenart U."/>
            <person name="Aleksandrzak-Piekarczyk T."/>
            <person name="Szatraj K."/>
            <person name="Zielenkiewicz U."/>
            <person name="Pilsyk S."/>
            <person name="Malc E."/>
            <person name="Mieczkowski P."/>
            <person name="Kruszewska J.S."/>
            <person name="Biernat P."/>
            <person name="Pawlowska J."/>
        </authorList>
    </citation>
    <scope>NUCLEOTIDE SEQUENCE [LARGE SCALE GENOMIC DNA]</scope>
    <source>
        <strain evidence="11 12">CBS 142.35</strain>
    </source>
</reference>
<keyword evidence="12" id="KW-1185">Reference proteome</keyword>
<evidence type="ECO:0000259" key="10">
    <source>
        <dbReference type="PROSITE" id="PS50195"/>
    </source>
</evidence>
<accession>A0A8H7RVI1</accession>
<dbReference type="GO" id="GO:0006914">
    <property type="term" value="P:autophagy"/>
    <property type="evidence" value="ECO:0007669"/>
    <property type="project" value="UniProtKB-KW"/>
</dbReference>
<dbReference type="Pfam" id="PF00787">
    <property type="entry name" value="PX"/>
    <property type="match status" value="1"/>
</dbReference>
<evidence type="ECO:0000313" key="11">
    <source>
        <dbReference type="EMBL" id="KAG2217383.1"/>
    </source>
</evidence>
<evidence type="ECO:0000313" key="12">
    <source>
        <dbReference type="Proteomes" id="UP000646827"/>
    </source>
</evidence>
<keyword evidence="9" id="KW-0175">Coiled coil</keyword>
<dbReference type="InterPro" id="IPR001683">
    <property type="entry name" value="PX_dom"/>
</dbReference>
<name>A0A8H7RVI1_9FUNG</name>
<keyword evidence="8" id="KW-0472">Membrane</keyword>
<keyword evidence="6" id="KW-0072">Autophagy</keyword>
<evidence type="ECO:0000256" key="6">
    <source>
        <dbReference type="ARBA" id="ARBA00023006"/>
    </source>
</evidence>
<dbReference type="GO" id="GO:0015031">
    <property type="term" value="P:protein transport"/>
    <property type="evidence" value="ECO:0007669"/>
    <property type="project" value="UniProtKB-KW"/>
</dbReference>
<dbReference type="InterPro" id="IPR044106">
    <property type="entry name" value="PX_Snx41/Atg20"/>
</dbReference>
<comment type="subcellular location">
    <subcellularLocation>
        <location evidence="1">Endosome membrane</location>
        <topology evidence="1">Peripheral membrane protein</topology>
    </subcellularLocation>
</comment>
<keyword evidence="4" id="KW-0967">Endosome</keyword>
<feature type="domain" description="PX" evidence="10">
    <location>
        <begin position="1"/>
        <end position="140"/>
    </location>
</feature>
<dbReference type="GO" id="GO:0010008">
    <property type="term" value="C:endosome membrane"/>
    <property type="evidence" value="ECO:0007669"/>
    <property type="project" value="UniProtKB-SubCell"/>
</dbReference>
<dbReference type="SUPFAM" id="SSF64268">
    <property type="entry name" value="PX domain"/>
    <property type="match status" value="1"/>
</dbReference>
<dbReference type="Proteomes" id="UP000646827">
    <property type="component" value="Unassembled WGS sequence"/>
</dbReference>
<dbReference type="AlphaFoldDB" id="A0A8H7RVI1"/>
<dbReference type="Gene3D" id="1.20.1270.60">
    <property type="entry name" value="Arfaptin homology (AH) domain/BAR domain"/>
    <property type="match status" value="2"/>
</dbReference>
<comment type="caution">
    <text evidence="11">The sequence shown here is derived from an EMBL/GenBank/DDBJ whole genome shotgun (WGS) entry which is preliminary data.</text>
</comment>
<feature type="coiled-coil region" evidence="9">
    <location>
        <begin position="307"/>
        <end position="344"/>
    </location>
</feature>
<evidence type="ECO:0000256" key="1">
    <source>
        <dbReference type="ARBA" id="ARBA00004481"/>
    </source>
</evidence>
<dbReference type="GO" id="GO:0035091">
    <property type="term" value="F:phosphatidylinositol binding"/>
    <property type="evidence" value="ECO:0007669"/>
    <property type="project" value="InterPro"/>
</dbReference>
<dbReference type="CDD" id="cd06867">
    <property type="entry name" value="PX_SNX41_42"/>
    <property type="match status" value="1"/>
</dbReference>
<dbReference type="OrthoDB" id="289314at2759"/>
<keyword evidence="7" id="KW-0446">Lipid-binding</keyword>
<evidence type="ECO:0000256" key="7">
    <source>
        <dbReference type="ARBA" id="ARBA00023121"/>
    </source>
</evidence>
<proteinExistence type="inferred from homology"/>
<evidence type="ECO:0000256" key="4">
    <source>
        <dbReference type="ARBA" id="ARBA00022753"/>
    </source>
</evidence>
<gene>
    <name evidence="11" type="ORF">INT45_005267</name>
</gene>
<evidence type="ECO:0000256" key="3">
    <source>
        <dbReference type="ARBA" id="ARBA00022448"/>
    </source>
</evidence>
<comment type="similarity">
    <text evidence="2">Belongs to the sorting nexin family.</text>
</comment>
<evidence type="ECO:0000256" key="8">
    <source>
        <dbReference type="ARBA" id="ARBA00023136"/>
    </source>
</evidence>